<feature type="region of interest" description="Disordered" evidence="2">
    <location>
        <begin position="371"/>
        <end position="443"/>
    </location>
</feature>
<proteinExistence type="predicted"/>
<protein>
    <submittedName>
        <fullName evidence="3">Uncharacterized protein</fullName>
    </submittedName>
</protein>
<feature type="compositionally biased region" description="Acidic residues" evidence="2">
    <location>
        <begin position="545"/>
        <end position="566"/>
    </location>
</feature>
<dbReference type="InParanoid" id="A0A078BBJ3"/>
<evidence type="ECO:0000256" key="2">
    <source>
        <dbReference type="SAM" id="MobiDB-lite"/>
    </source>
</evidence>
<dbReference type="EMBL" id="CCKQ01019733">
    <property type="protein sequence ID" value="CDW91769.1"/>
    <property type="molecule type" value="Genomic_DNA"/>
</dbReference>
<feature type="coiled-coil region" evidence="1">
    <location>
        <begin position="267"/>
        <end position="344"/>
    </location>
</feature>
<sequence>MTNQEKNQTDNQNEQKQQQNIIQGFQDLNGMSMIQFDKNNETSNNINQSSVNIMTKDQEQFEDNPIKLDQIGLDIDLSNINYEKNNESILIVTQGEIKFEQSQSKIKRQMIDNPIIENGNTWQKVSFTKRRSANNVTNNGAESNKAKATNNNISSIQSRIIQKQQSNPTQIIDYDEKNMSQFKSSQLQQHDLKRKKSLKVRQPGEILPVFDCLFCCQEHFVLNKINERTLIVKYANHPLRYEIQRDKLMLNMLLKQKEVSILNHLVVKNIEQEFQQIENIQQQIEQLEEKRRRKESKIQNAETSKGILASITQNIVSKPIVIKLAQVTKQIKQLNEKKLEQIGKEAIISTAIKHKSNDIDKDQRNFFGGLSCADNDTESQHFSKDIEESESSLEEYSEEEQEEEEYDDEDDASEEIEEEGEDDETSKNEEDQEHIDIEEEDEELKEIVQEYNRKEEELKKSPQLSKQVHYVSNEGNNDSQNNICGISSIDQQIDEEDFAGSDEDNPTPLTNNINFNNPTSFTNITGGEPIQSYNLNIQENPISRDEDDEGNEDFDDEEDEDEDEDSERYTFGETSLSPVRALGSTLIGQAQLSKIELQYQLQKVNDEYFEQQSISQGSHQKNAMLLDISPVSCNRVQRVPNYMMDGTVISKDIDQYMNIQQNDHDMGSIRAKIEFYPSQEVDSLDIHITSVPTLQQQRSFDDSSNFITQQHFPQKSQVHFEDDSEEFSNKFPFQKQLQYSYEQKSNEYDTNPVDQSKLQSQIKFQCQTNTNQNDQIDKRLQIIQEKQQQSKSFTTNTYKTNHQKLIPMQQFNKFQGQTNQITPTSNKNDQGAIRDANYHLQSQFFTKQEKEQIQEFIKNKKFPLKKSKQVVANSQNSKINNHLGSFDSIKQKRVDSQIAQRTGSQIDNNQCDIIQVEATKQSIYKQKTQALCTPIDTNDNILLQYGINGAQSKTNKTTVNQNTRRQNSTSNGNMFLVQNQNGTTSQSNILFVGENMPMTGQLLTNRKHNEQFFSIKVPASEKPQNGKKQFQRITEKNYMQYSEQIVRNQQQSLQVNKNSSMKTVNPTQSPSVLKQSQRILNTNGQSMNDAMSHMSVNQLSKKDIDHFLKSALCSSRYQTTSNNQSHFNNLFKQSIDMTNYDKMSKSNGKKKRKSKVSLSKNNHTNSISDNKKIIKAKKSTKKIKQPKNFLNQQEYYQQKQQQHQDMQNYANICNSMNFSNDYSIPSILSNGGLQQPINQKSSSMNSGQIDHKSSQKQLMYQSIQDAQNMLHNINYCNNTNIQDTSNNFPYSGSLQAEMSTTCISNGCNSNQMIQNGNTNQINLSNIQTNQFNQHLIQQNSMNQSSTTNKKGYRKQQQLQQLQHINNNMQMNKDQLQKMNSSIEEMTLFNLLSSMNIKKQPKQIKNDNKIIHKNAKLSQRGSISVQRSQNFNGYSSIEKSIANKNTDPSIDPKHQTTNILVNNMNQIIPGHHGQFSFSQNNVKLNQTTNLNKTTTGAHRKRMSKGGSGTTNGNTFNNVNIQINTTSSSSTLKNTSVQAQRRDNVQRTRSTSKSNHNIKTDLPTHQLLLTNQVAVSQQVLLKNKQILFQSNIQPPSLNLTNGGIKLSQAKNVTMKRKKVLTTSTDQTNTYHQDLTSQSRQIQNNSRISNKTSYPQQEKGKMNQFTGLTNKNFQELGQLNGTSKILMSTITSPLRPLATNNPLGIGQSLNLGHVNNISLGGVKKDIYHANLKETLEKQK</sequence>
<feature type="compositionally biased region" description="Polar residues" evidence="2">
    <location>
        <begin position="1545"/>
        <end position="1555"/>
    </location>
</feature>
<feature type="compositionally biased region" description="Polar residues" evidence="2">
    <location>
        <begin position="1620"/>
        <end position="1653"/>
    </location>
</feature>
<dbReference type="OrthoDB" id="10693230at2759"/>
<keyword evidence="4" id="KW-1185">Reference proteome</keyword>
<evidence type="ECO:0000313" key="4">
    <source>
        <dbReference type="Proteomes" id="UP000039865"/>
    </source>
</evidence>
<feature type="coiled-coil region" evidence="1">
    <location>
        <begin position="1358"/>
        <end position="1385"/>
    </location>
</feature>
<dbReference type="Proteomes" id="UP000039865">
    <property type="component" value="Unassembled WGS sequence"/>
</dbReference>
<feature type="compositionally biased region" description="Acidic residues" evidence="2">
    <location>
        <begin position="387"/>
        <end position="443"/>
    </location>
</feature>
<feature type="region of interest" description="Disordered" evidence="2">
    <location>
        <begin position="498"/>
        <end position="575"/>
    </location>
</feature>
<organism evidence="3 4">
    <name type="scientific">Stylonychia lemnae</name>
    <name type="common">Ciliate</name>
    <dbReference type="NCBI Taxonomy" id="5949"/>
    <lineage>
        <taxon>Eukaryota</taxon>
        <taxon>Sar</taxon>
        <taxon>Alveolata</taxon>
        <taxon>Ciliophora</taxon>
        <taxon>Intramacronucleata</taxon>
        <taxon>Spirotrichea</taxon>
        <taxon>Stichotrichia</taxon>
        <taxon>Sporadotrichida</taxon>
        <taxon>Oxytrichidae</taxon>
        <taxon>Stylonychinae</taxon>
        <taxon>Stylonychia</taxon>
    </lineage>
</organism>
<evidence type="ECO:0000256" key="1">
    <source>
        <dbReference type="SAM" id="Coils"/>
    </source>
</evidence>
<feature type="compositionally biased region" description="Low complexity" evidence="2">
    <location>
        <begin position="1509"/>
        <end position="1529"/>
    </location>
</feature>
<gene>
    <name evidence="3" type="primary">Contig9581.g10256</name>
    <name evidence="3" type="ORF">STYLEM_20930</name>
</gene>
<keyword evidence="1" id="KW-0175">Coiled coil</keyword>
<name>A0A078BBJ3_STYLE</name>
<feature type="region of interest" description="Disordered" evidence="2">
    <location>
        <begin position="1620"/>
        <end position="1655"/>
    </location>
</feature>
<reference evidence="3 4" key="1">
    <citation type="submission" date="2014-06" db="EMBL/GenBank/DDBJ databases">
        <authorList>
            <person name="Swart Estienne"/>
        </authorList>
    </citation>
    <scope>NUCLEOTIDE SEQUENCE [LARGE SCALE GENOMIC DNA]</scope>
    <source>
        <strain evidence="3 4">130c</strain>
    </source>
</reference>
<evidence type="ECO:0000313" key="3">
    <source>
        <dbReference type="EMBL" id="CDW91769.1"/>
    </source>
</evidence>
<feature type="compositionally biased region" description="Polar residues" evidence="2">
    <location>
        <begin position="507"/>
        <end position="541"/>
    </location>
</feature>
<feature type="compositionally biased region" description="Low complexity" evidence="2">
    <location>
        <begin position="1156"/>
        <end position="1168"/>
    </location>
</feature>
<feature type="region of interest" description="Disordered" evidence="2">
    <location>
        <begin position="1493"/>
        <end position="1557"/>
    </location>
</feature>
<feature type="region of interest" description="Disordered" evidence="2">
    <location>
        <begin position="1141"/>
        <end position="1172"/>
    </location>
</feature>
<accession>A0A078BBJ3</accession>